<feature type="compositionally biased region" description="Basic residues" evidence="8">
    <location>
        <begin position="11"/>
        <end position="28"/>
    </location>
</feature>
<name>A0AAE4QQC6_9LEPT</name>
<protein>
    <recommendedName>
        <fullName evidence="4">tRNA pseudouridine synthase A</fullName>
        <ecNumber evidence="4">5.4.99.12</ecNumber>
    </recommendedName>
    <alternativeName>
        <fullName evidence="4">tRNA pseudouridine(38-40) synthase</fullName>
    </alternativeName>
    <alternativeName>
        <fullName evidence="4">tRNA pseudouridylate synthase I</fullName>
    </alternativeName>
    <alternativeName>
        <fullName evidence="4">tRNA-uridine isomerase I</fullName>
    </alternativeName>
</protein>
<organism evidence="10 11">
    <name type="scientific">Leptospira ellisii</name>
    <dbReference type="NCBI Taxonomy" id="2023197"/>
    <lineage>
        <taxon>Bacteria</taxon>
        <taxon>Pseudomonadati</taxon>
        <taxon>Spirochaetota</taxon>
        <taxon>Spirochaetia</taxon>
        <taxon>Leptospirales</taxon>
        <taxon>Leptospiraceae</taxon>
        <taxon>Leptospira</taxon>
    </lineage>
</organism>
<feature type="region of interest" description="Disordered" evidence="8">
    <location>
        <begin position="1"/>
        <end position="28"/>
    </location>
</feature>
<dbReference type="RefSeq" id="WP_317573446.1">
    <property type="nucleotide sequence ID" value="NZ_NPEF02000017.1"/>
</dbReference>
<dbReference type="EMBL" id="NPEF02000017">
    <property type="protein sequence ID" value="MDV6236822.1"/>
    <property type="molecule type" value="Genomic_DNA"/>
</dbReference>
<evidence type="ECO:0000256" key="1">
    <source>
        <dbReference type="ARBA" id="ARBA00009375"/>
    </source>
</evidence>
<evidence type="ECO:0000256" key="8">
    <source>
        <dbReference type="SAM" id="MobiDB-lite"/>
    </source>
</evidence>
<dbReference type="AlphaFoldDB" id="A0AAE4QQC6"/>
<dbReference type="SUPFAM" id="SSF55120">
    <property type="entry name" value="Pseudouridine synthase"/>
    <property type="match status" value="1"/>
</dbReference>
<keyword evidence="2 4" id="KW-0819">tRNA processing</keyword>
<dbReference type="HAMAP" id="MF_00171">
    <property type="entry name" value="TruA"/>
    <property type="match status" value="1"/>
</dbReference>
<gene>
    <name evidence="4 10" type="primary">truA</name>
    <name evidence="10" type="ORF">CH379_014430</name>
</gene>
<sequence length="299" mass="34392">MRKGFQIQTLGHHRHGQRTLRRIQQSHRRNGRGKINYALLVEYDGLCFHGFQTQKNLISVQENLEDAAKILLKEPIAVSGAGRTDTGVHARGMIVNFKTTKTVENFGKFLLSMNAITDSGLSILTMGEVEEEFDSRFSCTSREYEYLILNTKFPRPTWKNRAFWYQHKIDVPRLEAELELLKGEHDFRSLAKVISLKNRSTVRTILESKLERSAEFDGLLKIRIRANGFLHNMIRILTGTLLEIANGKRKDTNVLDILSSKDRTIAGITLPPHGLYFLRAYYDSHPQIDSMYSLRDLQK</sequence>
<accession>A0AAE4QQC6</accession>
<evidence type="ECO:0000256" key="7">
    <source>
        <dbReference type="RuleBase" id="RU003792"/>
    </source>
</evidence>
<dbReference type="PANTHER" id="PTHR11142">
    <property type="entry name" value="PSEUDOURIDYLATE SYNTHASE"/>
    <property type="match status" value="1"/>
</dbReference>
<dbReference type="InterPro" id="IPR020095">
    <property type="entry name" value="PsdUridine_synth_TruA_C"/>
</dbReference>
<dbReference type="PIRSF" id="PIRSF001430">
    <property type="entry name" value="tRNA_psdUrid_synth"/>
    <property type="match status" value="1"/>
</dbReference>
<dbReference type="InterPro" id="IPR020094">
    <property type="entry name" value="TruA/RsuA/RluB/E/F_N"/>
</dbReference>
<evidence type="ECO:0000256" key="2">
    <source>
        <dbReference type="ARBA" id="ARBA00022694"/>
    </source>
</evidence>
<dbReference type="Pfam" id="PF01416">
    <property type="entry name" value="PseudoU_synth_1"/>
    <property type="match status" value="1"/>
</dbReference>
<comment type="similarity">
    <text evidence="1 4 7">Belongs to the tRNA pseudouridine synthase TruA family.</text>
</comment>
<dbReference type="GO" id="GO:0160147">
    <property type="term" value="F:tRNA pseudouridine(38-40) synthase activity"/>
    <property type="evidence" value="ECO:0007669"/>
    <property type="project" value="UniProtKB-EC"/>
</dbReference>
<comment type="catalytic activity">
    <reaction evidence="4 7">
        <text>uridine(38/39/40) in tRNA = pseudouridine(38/39/40) in tRNA</text>
        <dbReference type="Rhea" id="RHEA:22376"/>
        <dbReference type="Rhea" id="RHEA-COMP:10085"/>
        <dbReference type="Rhea" id="RHEA-COMP:10087"/>
        <dbReference type="ChEBI" id="CHEBI:65314"/>
        <dbReference type="ChEBI" id="CHEBI:65315"/>
        <dbReference type="EC" id="5.4.99.12"/>
    </reaction>
</comment>
<evidence type="ECO:0000256" key="3">
    <source>
        <dbReference type="ARBA" id="ARBA00023235"/>
    </source>
</evidence>
<comment type="function">
    <text evidence="4">Formation of pseudouridine at positions 38, 39 and 40 in the anticodon stem and loop of transfer RNAs.</text>
</comment>
<proteinExistence type="inferred from homology"/>
<dbReference type="EC" id="5.4.99.12" evidence="4"/>
<dbReference type="InterPro" id="IPR020103">
    <property type="entry name" value="PsdUridine_synth_cat_dom_sf"/>
</dbReference>
<feature type="domain" description="Pseudouridine synthase I TruA alpha/beta" evidence="9">
    <location>
        <begin position="180"/>
        <end position="283"/>
    </location>
</feature>
<comment type="caution">
    <text evidence="10">The sequence shown here is derived from an EMBL/GenBank/DDBJ whole genome shotgun (WGS) entry which is preliminary data.</text>
</comment>
<evidence type="ECO:0000256" key="5">
    <source>
        <dbReference type="PIRSR" id="PIRSR001430-1"/>
    </source>
</evidence>
<dbReference type="InterPro" id="IPR001406">
    <property type="entry name" value="PsdUridine_synth_TruA"/>
</dbReference>
<dbReference type="CDD" id="cd02570">
    <property type="entry name" value="PseudoU_synth_EcTruA"/>
    <property type="match status" value="1"/>
</dbReference>
<keyword evidence="11" id="KW-1185">Reference proteome</keyword>
<reference evidence="10 11" key="1">
    <citation type="journal article" date="2018" name="Microb. Genom.">
        <title>Deciphering the unexplored Leptospira diversity from soils uncovers genomic evolution to virulence.</title>
        <authorList>
            <person name="Thibeaux R."/>
            <person name="Iraola G."/>
            <person name="Ferres I."/>
            <person name="Bierque E."/>
            <person name="Girault D."/>
            <person name="Soupe-Gilbert M.E."/>
            <person name="Picardeau M."/>
            <person name="Goarant C."/>
        </authorList>
    </citation>
    <scope>NUCLEOTIDE SEQUENCE [LARGE SCALE GENOMIC DNA]</scope>
    <source>
        <strain evidence="10 11">ATI7-C-A5</strain>
    </source>
</reference>
<dbReference type="Gene3D" id="3.30.70.580">
    <property type="entry name" value="Pseudouridine synthase I, catalytic domain, N-terminal subdomain"/>
    <property type="match status" value="1"/>
</dbReference>
<feature type="binding site" evidence="4 6">
    <location>
        <position position="144"/>
    </location>
    <ligand>
        <name>substrate</name>
    </ligand>
</feature>
<dbReference type="FunFam" id="3.30.70.580:FF:000001">
    <property type="entry name" value="tRNA pseudouridine synthase A"/>
    <property type="match status" value="1"/>
</dbReference>
<dbReference type="GO" id="GO:0003723">
    <property type="term" value="F:RNA binding"/>
    <property type="evidence" value="ECO:0007669"/>
    <property type="project" value="InterPro"/>
</dbReference>
<dbReference type="PANTHER" id="PTHR11142:SF0">
    <property type="entry name" value="TRNA PSEUDOURIDINE SYNTHASE-LIKE 1"/>
    <property type="match status" value="1"/>
</dbReference>
<feature type="active site" description="Nucleophile" evidence="4 5">
    <location>
        <position position="85"/>
    </location>
</feature>
<dbReference type="Proteomes" id="UP000232122">
    <property type="component" value="Unassembled WGS sequence"/>
</dbReference>
<comment type="subunit">
    <text evidence="4">Homodimer.</text>
</comment>
<comment type="caution">
    <text evidence="4">Lacks conserved residue(s) required for the propagation of feature annotation.</text>
</comment>
<dbReference type="NCBIfam" id="TIGR00071">
    <property type="entry name" value="hisT_truA"/>
    <property type="match status" value="1"/>
</dbReference>
<evidence type="ECO:0000256" key="6">
    <source>
        <dbReference type="PIRSR" id="PIRSR001430-2"/>
    </source>
</evidence>
<evidence type="ECO:0000313" key="11">
    <source>
        <dbReference type="Proteomes" id="UP000232122"/>
    </source>
</evidence>
<dbReference type="Gene3D" id="3.30.70.660">
    <property type="entry name" value="Pseudouridine synthase I, catalytic domain, C-terminal subdomain"/>
    <property type="match status" value="1"/>
</dbReference>
<keyword evidence="3 4" id="KW-0413">Isomerase</keyword>
<evidence type="ECO:0000259" key="9">
    <source>
        <dbReference type="Pfam" id="PF01416"/>
    </source>
</evidence>
<evidence type="ECO:0000313" key="10">
    <source>
        <dbReference type="EMBL" id="MDV6236822.1"/>
    </source>
</evidence>
<dbReference type="GO" id="GO:0031119">
    <property type="term" value="P:tRNA pseudouridine synthesis"/>
    <property type="evidence" value="ECO:0007669"/>
    <property type="project" value="UniProtKB-UniRule"/>
</dbReference>
<dbReference type="InterPro" id="IPR020097">
    <property type="entry name" value="PsdUridine_synth_TruA_a/b_dom"/>
</dbReference>
<evidence type="ECO:0000256" key="4">
    <source>
        <dbReference type="HAMAP-Rule" id="MF_00171"/>
    </source>
</evidence>